<organism evidence="2 3">
    <name type="scientific">Inquilinus limosus MP06</name>
    <dbReference type="NCBI Taxonomy" id="1398085"/>
    <lineage>
        <taxon>Bacteria</taxon>
        <taxon>Pseudomonadati</taxon>
        <taxon>Pseudomonadota</taxon>
        <taxon>Alphaproteobacteria</taxon>
        <taxon>Rhodospirillales</taxon>
        <taxon>Rhodospirillaceae</taxon>
        <taxon>Inquilinus</taxon>
    </lineage>
</organism>
<reference evidence="2 3" key="1">
    <citation type="submission" date="2014-01" db="EMBL/GenBank/DDBJ databases">
        <title>Genome sequence determination for a cystic fibrosis isolate, Inquilinus limosus.</title>
        <authorList>
            <person name="Pino M."/>
            <person name="Di Conza J."/>
            <person name="Gutkind G."/>
        </authorList>
    </citation>
    <scope>NUCLEOTIDE SEQUENCE [LARGE SCALE GENOMIC DNA]</scope>
    <source>
        <strain evidence="2 3">MP06</strain>
    </source>
</reference>
<feature type="compositionally biased region" description="Basic residues" evidence="1">
    <location>
        <begin position="1"/>
        <end position="12"/>
    </location>
</feature>
<sequence length="361" mass="37846">MTDHHHHAHPHAHGPATGTADLAGGGAPILVEVTRGSMVESRHRGSALIVDRHGGVHGHWGDISRPVYARSAIKSLQAIPLVESGAADAFGLGDEELALACASHGGEPGHVERVAAWLAKIGLSEADLECGTHLPFHEGSAHALVCRHEHPSALHNNCSGKHTGFLTTAVHLGEKTRGYIRYDHPVQQRILGVLEQMTGCGLGDAPWAADGCSIPTIAIPLEGLAFAMARIADPDDLPEKRRAAVLRIRKAWAAQPFLVAGTGRFDTEMMQACHGRVMTKVGAEGVFCAALPEYGLGVALKIDDGADRAANVAMAAILKRIGALDDADAEIAGRWLAPEIKTRQGVTVGVVRGAEGLAGEG</sequence>
<protein>
    <submittedName>
        <fullName evidence="2">L-asparaginase II</fullName>
    </submittedName>
</protein>
<evidence type="ECO:0000313" key="3">
    <source>
        <dbReference type="Proteomes" id="UP000029995"/>
    </source>
</evidence>
<dbReference type="EMBL" id="JANX01000599">
    <property type="protein sequence ID" value="KGM31103.1"/>
    <property type="molecule type" value="Genomic_DNA"/>
</dbReference>
<comment type="caution">
    <text evidence="2">The sequence shown here is derived from an EMBL/GenBank/DDBJ whole genome shotgun (WGS) entry which is preliminary data.</text>
</comment>
<evidence type="ECO:0000256" key="1">
    <source>
        <dbReference type="SAM" id="MobiDB-lite"/>
    </source>
</evidence>
<dbReference type="Proteomes" id="UP000029995">
    <property type="component" value="Unassembled WGS sequence"/>
</dbReference>
<feature type="compositionally biased region" description="Low complexity" evidence="1">
    <location>
        <begin position="13"/>
        <end position="22"/>
    </location>
</feature>
<dbReference type="InterPro" id="IPR010349">
    <property type="entry name" value="Asparaginase_II"/>
</dbReference>
<feature type="region of interest" description="Disordered" evidence="1">
    <location>
        <begin position="1"/>
        <end position="23"/>
    </location>
</feature>
<dbReference type="PANTHER" id="PTHR42110">
    <property type="entry name" value="L-ASPARAGINASE, PUTATIVE (AFU_ORTHOLOGUE AFUA_3G11890)-RELATED"/>
    <property type="match status" value="1"/>
</dbReference>
<name>A0A0A0CZT7_9PROT</name>
<accession>A0A0A0CZT7</accession>
<dbReference type="RefSeq" id="WP_034846686.1">
    <property type="nucleotide sequence ID" value="NZ_JANX01000599.1"/>
</dbReference>
<dbReference type="OrthoDB" id="9780674at2"/>
<proteinExistence type="predicted"/>
<evidence type="ECO:0000313" key="2">
    <source>
        <dbReference type="EMBL" id="KGM31103.1"/>
    </source>
</evidence>
<gene>
    <name evidence="2" type="ORF">P409_29165</name>
</gene>
<dbReference type="Pfam" id="PF06089">
    <property type="entry name" value="Asparaginase_II"/>
    <property type="match status" value="1"/>
</dbReference>
<dbReference type="AlphaFoldDB" id="A0A0A0CZT7"/>
<dbReference type="PANTHER" id="PTHR42110:SF1">
    <property type="entry name" value="L-ASPARAGINASE, PUTATIVE (AFU_ORTHOLOGUE AFUA_3G11890)-RELATED"/>
    <property type="match status" value="1"/>
</dbReference>